<evidence type="ECO:0000256" key="6">
    <source>
        <dbReference type="ARBA" id="ARBA00022694"/>
    </source>
</evidence>
<dbReference type="Gene3D" id="3.20.20.70">
    <property type="entry name" value="Aldolase class I"/>
    <property type="match status" value="1"/>
</dbReference>
<comment type="function">
    <text evidence="2 12">Catalyzes the synthesis of 5,6-dihydrouridine (D), a modified base found in the D-loop of most tRNAs, via the reduction of the C5-C6 double bond in target uridines.</text>
</comment>
<comment type="similarity">
    <text evidence="12">Belongs to the dus family.</text>
</comment>
<dbReference type="CDD" id="cd02801">
    <property type="entry name" value="DUS_like_FMN"/>
    <property type="match status" value="1"/>
</dbReference>
<dbReference type="InterPro" id="IPR035587">
    <property type="entry name" value="DUS-like_FMN-bd"/>
</dbReference>
<accession>A0ABR8YW75</accession>
<comment type="catalytic activity">
    <reaction evidence="10">
        <text>a 5,6-dihydrouridine in tRNA + NADP(+) = a uridine in tRNA + NADPH + H(+)</text>
        <dbReference type="Rhea" id="RHEA:23624"/>
        <dbReference type="Rhea" id="RHEA-COMP:13339"/>
        <dbReference type="Rhea" id="RHEA-COMP:13887"/>
        <dbReference type="ChEBI" id="CHEBI:15378"/>
        <dbReference type="ChEBI" id="CHEBI:57783"/>
        <dbReference type="ChEBI" id="CHEBI:58349"/>
        <dbReference type="ChEBI" id="CHEBI:65315"/>
        <dbReference type="ChEBI" id="CHEBI:74443"/>
    </reaction>
</comment>
<dbReference type="NCBIfam" id="TIGR00737">
    <property type="entry name" value="nifR3_yhdG"/>
    <property type="match status" value="1"/>
</dbReference>
<reference evidence="14 15" key="1">
    <citation type="submission" date="2020-08" db="EMBL/GenBank/DDBJ databases">
        <title>A Genomic Blueprint of the Chicken Gut Microbiome.</title>
        <authorList>
            <person name="Gilroy R."/>
            <person name="Ravi A."/>
            <person name="Getino M."/>
            <person name="Pursley I."/>
            <person name="Horton D.L."/>
            <person name="Alikhan N.-F."/>
            <person name="Baker D."/>
            <person name="Gharbi K."/>
            <person name="Hall N."/>
            <person name="Watson M."/>
            <person name="Adriaenssens E.M."/>
            <person name="Foster-Nyarko E."/>
            <person name="Jarju S."/>
            <person name="Secka A."/>
            <person name="Antonio M."/>
            <person name="Oren A."/>
            <person name="Chaudhuri R."/>
            <person name="La Ragione R.M."/>
            <person name="Hildebrand F."/>
            <person name="Pallen M.J."/>
        </authorList>
    </citation>
    <scope>NUCLEOTIDE SEQUENCE [LARGE SCALE GENOMIC DNA]</scope>
    <source>
        <strain evidence="14 15">N37</strain>
    </source>
</reference>
<protein>
    <recommendedName>
        <fullName evidence="12">tRNA-dihydrouridine synthase</fullName>
        <ecNumber evidence="12">1.3.1.-</ecNumber>
    </recommendedName>
</protein>
<evidence type="ECO:0000256" key="9">
    <source>
        <dbReference type="ARBA" id="ARBA00023002"/>
    </source>
</evidence>
<evidence type="ECO:0000313" key="15">
    <source>
        <dbReference type="Proteomes" id="UP000627166"/>
    </source>
</evidence>
<feature type="domain" description="DUS-like FMN-binding" evidence="13">
    <location>
        <begin position="14"/>
        <end position="313"/>
    </location>
</feature>
<evidence type="ECO:0000256" key="8">
    <source>
        <dbReference type="ARBA" id="ARBA00022884"/>
    </source>
</evidence>
<gene>
    <name evidence="14" type="primary">dusB</name>
    <name evidence="14" type="ORF">H9637_16090</name>
</gene>
<evidence type="ECO:0000256" key="2">
    <source>
        <dbReference type="ARBA" id="ARBA00002790"/>
    </source>
</evidence>
<evidence type="ECO:0000259" key="13">
    <source>
        <dbReference type="Pfam" id="PF01207"/>
    </source>
</evidence>
<evidence type="ECO:0000256" key="1">
    <source>
        <dbReference type="ARBA" id="ARBA00001917"/>
    </source>
</evidence>
<keyword evidence="3" id="KW-0820">tRNA-binding</keyword>
<dbReference type="PANTHER" id="PTHR45846:SF1">
    <property type="entry name" value="TRNA-DIHYDROURIDINE(47) SYNTHASE [NAD(P)(+)]-LIKE"/>
    <property type="match status" value="1"/>
</dbReference>
<comment type="catalytic activity">
    <reaction evidence="11">
        <text>a 5,6-dihydrouridine in tRNA + NAD(+) = a uridine in tRNA + NADH + H(+)</text>
        <dbReference type="Rhea" id="RHEA:54452"/>
        <dbReference type="Rhea" id="RHEA-COMP:13339"/>
        <dbReference type="Rhea" id="RHEA-COMP:13887"/>
        <dbReference type="ChEBI" id="CHEBI:15378"/>
        <dbReference type="ChEBI" id="CHEBI:57540"/>
        <dbReference type="ChEBI" id="CHEBI:57945"/>
        <dbReference type="ChEBI" id="CHEBI:65315"/>
        <dbReference type="ChEBI" id="CHEBI:74443"/>
    </reaction>
</comment>
<dbReference type="Gene3D" id="1.10.1200.80">
    <property type="entry name" value="Putative flavin oxidoreducatase, domain 2"/>
    <property type="match status" value="1"/>
</dbReference>
<keyword evidence="15" id="KW-1185">Reference proteome</keyword>
<dbReference type="InterPro" id="IPR001269">
    <property type="entry name" value="DUS_fam"/>
</dbReference>
<dbReference type="EMBL" id="JACSQB010000152">
    <property type="protein sequence ID" value="MBD8048531.1"/>
    <property type="molecule type" value="Genomic_DNA"/>
</dbReference>
<comment type="cofactor">
    <cofactor evidence="1 12">
        <name>FMN</name>
        <dbReference type="ChEBI" id="CHEBI:58210"/>
    </cofactor>
</comment>
<evidence type="ECO:0000256" key="10">
    <source>
        <dbReference type="ARBA" id="ARBA00048205"/>
    </source>
</evidence>
<comment type="caution">
    <text evidence="14">The sequence shown here is derived from an EMBL/GenBank/DDBJ whole genome shotgun (WGS) entry which is preliminary data.</text>
</comment>
<evidence type="ECO:0000256" key="5">
    <source>
        <dbReference type="ARBA" id="ARBA00022643"/>
    </source>
</evidence>
<dbReference type="PROSITE" id="PS01136">
    <property type="entry name" value="UPF0034"/>
    <property type="match status" value="1"/>
</dbReference>
<dbReference type="RefSeq" id="WP_191741478.1">
    <property type="nucleotide sequence ID" value="NZ_JACSQB010000152.1"/>
</dbReference>
<evidence type="ECO:0000256" key="7">
    <source>
        <dbReference type="ARBA" id="ARBA00022857"/>
    </source>
</evidence>
<evidence type="ECO:0000256" key="11">
    <source>
        <dbReference type="ARBA" id="ARBA00048802"/>
    </source>
</evidence>
<sequence>MYISNLHFNNEVFLAPMAGVTDIAYRGICKNMGCGLVYTEMVSAKGLFYKSKNTEGLMRIADEEKPVAIQIFGSDPKIMAYACEVFNENEDICIIDVNMGCPVPKIVKNGEGSALMRNPKLAAEIVKEMKKVSKKPVTVKFRKGFDENTINAVEFSKYIEDAGADAITVHGRTREQMYDGKADWDIIRQVKEAIKIPVIGNGDVFSGEAAIKIKKQTNCDGIMVARGAMGNPWIFREISQALSGEDIIKPTAIEKIDMCINHLNLAVKYFEEIKAVREMRKHIAWYIKGLKYCTEIKDRINSMTKYEDVLSLLIEYKSAFVDNIH</sequence>
<keyword evidence="4 12" id="KW-0285">Flavoprotein</keyword>
<dbReference type="Proteomes" id="UP000627166">
    <property type="component" value="Unassembled WGS sequence"/>
</dbReference>
<keyword evidence="6 12" id="KW-0819">tRNA processing</keyword>
<dbReference type="EC" id="1.3.1.-" evidence="12"/>
<dbReference type="InterPro" id="IPR004652">
    <property type="entry name" value="DusB-like"/>
</dbReference>
<name>A0ABR8YW75_9CLOT</name>
<proteinExistence type="inferred from homology"/>
<dbReference type="InterPro" id="IPR024036">
    <property type="entry name" value="tRNA-dHydroUridine_Synthase_C"/>
</dbReference>
<keyword evidence="7" id="KW-0521">NADP</keyword>
<dbReference type="SUPFAM" id="SSF51395">
    <property type="entry name" value="FMN-linked oxidoreductases"/>
    <property type="match status" value="1"/>
</dbReference>
<organism evidence="14 15">
    <name type="scientific">Clostridium faecium</name>
    <dbReference type="NCBI Taxonomy" id="2762223"/>
    <lineage>
        <taxon>Bacteria</taxon>
        <taxon>Bacillati</taxon>
        <taxon>Bacillota</taxon>
        <taxon>Clostridia</taxon>
        <taxon>Eubacteriales</taxon>
        <taxon>Clostridiaceae</taxon>
        <taxon>Clostridium</taxon>
    </lineage>
</organism>
<dbReference type="InterPro" id="IPR018517">
    <property type="entry name" value="tRNA_hU_synthase_CS"/>
</dbReference>
<evidence type="ECO:0000313" key="14">
    <source>
        <dbReference type="EMBL" id="MBD8048531.1"/>
    </source>
</evidence>
<dbReference type="PIRSF" id="PIRSF006621">
    <property type="entry name" value="Dus"/>
    <property type="match status" value="1"/>
</dbReference>
<keyword evidence="8" id="KW-0694">RNA-binding</keyword>
<dbReference type="InterPro" id="IPR013785">
    <property type="entry name" value="Aldolase_TIM"/>
</dbReference>
<dbReference type="Pfam" id="PF01207">
    <property type="entry name" value="Dus"/>
    <property type="match status" value="1"/>
</dbReference>
<evidence type="ECO:0000256" key="4">
    <source>
        <dbReference type="ARBA" id="ARBA00022630"/>
    </source>
</evidence>
<evidence type="ECO:0000256" key="12">
    <source>
        <dbReference type="PIRNR" id="PIRNR006621"/>
    </source>
</evidence>
<keyword evidence="9 12" id="KW-0560">Oxidoreductase</keyword>
<dbReference type="PANTHER" id="PTHR45846">
    <property type="entry name" value="TRNA-DIHYDROURIDINE(47) SYNTHASE [NAD(P)(+)]-LIKE"/>
    <property type="match status" value="1"/>
</dbReference>
<evidence type="ECO:0000256" key="3">
    <source>
        <dbReference type="ARBA" id="ARBA00022555"/>
    </source>
</evidence>
<keyword evidence="5 12" id="KW-0288">FMN</keyword>